<dbReference type="EMBL" id="JBEPMJ010000009">
    <property type="protein sequence ID" value="MET3750339.1"/>
    <property type="molecule type" value="Genomic_DNA"/>
</dbReference>
<proteinExistence type="predicted"/>
<dbReference type="CDD" id="cd07761">
    <property type="entry name" value="CYTH-like_CthTTM-like"/>
    <property type="match status" value="1"/>
</dbReference>
<dbReference type="Gene3D" id="2.40.320.10">
    <property type="entry name" value="Hypothetical Protein Pfu-838710-001"/>
    <property type="match status" value="1"/>
</dbReference>
<dbReference type="InterPro" id="IPR012042">
    <property type="entry name" value="NeuTTM/CthTTM-like"/>
</dbReference>
<dbReference type="RefSeq" id="WP_257464500.1">
    <property type="nucleotide sequence ID" value="NZ_JANJZT010000009.1"/>
</dbReference>
<evidence type="ECO:0000313" key="2">
    <source>
        <dbReference type="EMBL" id="MET3750339.1"/>
    </source>
</evidence>
<evidence type="ECO:0000259" key="1">
    <source>
        <dbReference type="PROSITE" id="PS51707"/>
    </source>
</evidence>
<dbReference type="SUPFAM" id="SSF55154">
    <property type="entry name" value="CYTH-like phosphatases"/>
    <property type="match status" value="1"/>
</dbReference>
<comment type="caution">
    <text evidence="2">The sequence shown here is derived from an EMBL/GenBank/DDBJ whole genome shotgun (WGS) entry which is preliminary data.</text>
</comment>
<evidence type="ECO:0000313" key="3">
    <source>
        <dbReference type="Proteomes" id="UP001549106"/>
    </source>
</evidence>
<sequence>MEIERKFLIKKDRFPDNLAQYPCHEIEQGYLCTEPVVRIRRQDDEYYLTYKSKGFMTREEYNLPLTKDAYLHLKPKADGLVISKTRYLIPEKNRLTIELDVFHQEYEGLLLAEVEFSSQEEAESYCPPDWFGEDVTFSSRYHNSTLSRGLIEK</sequence>
<dbReference type="PIRSF" id="PIRSF016487">
    <property type="entry name" value="CYTH_UCP016487"/>
    <property type="match status" value="1"/>
</dbReference>
<accession>A0ABV2M1K3</accession>
<feature type="domain" description="CYTH" evidence="1">
    <location>
        <begin position="1"/>
        <end position="153"/>
    </location>
</feature>
<keyword evidence="3" id="KW-1185">Reference proteome</keyword>
<dbReference type="InterPro" id="IPR033469">
    <property type="entry name" value="CYTH-like_dom_sf"/>
</dbReference>
<dbReference type="InterPro" id="IPR023577">
    <property type="entry name" value="CYTH_domain"/>
</dbReference>
<organism evidence="2 3">
    <name type="scientific">Blautia caecimuris</name>
    <dbReference type="NCBI Taxonomy" id="1796615"/>
    <lineage>
        <taxon>Bacteria</taxon>
        <taxon>Bacillati</taxon>
        <taxon>Bacillota</taxon>
        <taxon>Clostridia</taxon>
        <taxon>Lachnospirales</taxon>
        <taxon>Lachnospiraceae</taxon>
        <taxon>Blautia</taxon>
    </lineage>
</organism>
<dbReference type="PANTHER" id="PTHR40114">
    <property type="entry name" value="SLR0698 PROTEIN"/>
    <property type="match status" value="1"/>
</dbReference>
<dbReference type="PROSITE" id="PS51707">
    <property type="entry name" value="CYTH"/>
    <property type="match status" value="1"/>
</dbReference>
<name>A0ABV2M1K3_9FIRM</name>
<protein>
    <submittedName>
        <fullName evidence="2">CYTH domain-containing protein</fullName>
    </submittedName>
</protein>
<dbReference type="PANTHER" id="PTHR40114:SF1">
    <property type="entry name" value="SLR0698 PROTEIN"/>
    <property type="match status" value="1"/>
</dbReference>
<reference evidence="2 3" key="1">
    <citation type="submission" date="2024-06" db="EMBL/GenBank/DDBJ databases">
        <title>Genomic Encyclopedia of Type Strains, Phase IV (KMG-IV): sequencing the most valuable type-strain genomes for metagenomic binning, comparative biology and taxonomic classification.</title>
        <authorList>
            <person name="Goeker M."/>
        </authorList>
    </citation>
    <scope>NUCLEOTIDE SEQUENCE [LARGE SCALE GENOMIC DNA]</scope>
    <source>
        <strain evidence="2 3">DSM 29492</strain>
    </source>
</reference>
<dbReference type="Pfam" id="PF01928">
    <property type="entry name" value="CYTH"/>
    <property type="match status" value="1"/>
</dbReference>
<gene>
    <name evidence="2" type="ORF">ABID24_001585</name>
</gene>
<dbReference type="Proteomes" id="UP001549106">
    <property type="component" value="Unassembled WGS sequence"/>
</dbReference>
<dbReference type="SMART" id="SM01118">
    <property type="entry name" value="CYTH"/>
    <property type="match status" value="1"/>
</dbReference>